<evidence type="ECO:0000313" key="4">
    <source>
        <dbReference type="EMBL" id="AGZ91971.1"/>
    </source>
</evidence>
<dbReference type="EMBL" id="KF668544">
    <property type="protein sequence ID" value="AGZ91971.1"/>
    <property type="molecule type" value="Genomic_RNA"/>
</dbReference>
<evidence type="ECO:0000256" key="3">
    <source>
        <dbReference type="ARBA" id="ARBA00022884"/>
    </source>
</evidence>
<dbReference type="GO" id="GO:0003723">
    <property type="term" value="F:RNA binding"/>
    <property type="evidence" value="ECO:0007669"/>
    <property type="project" value="UniProtKB-KW"/>
</dbReference>
<comment type="function">
    <text evidence="1">Single-stranded RNA-binding protein.</text>
</comment>
<name>U5YIF8_9REOV</name>
<dbReference type="InterPro" id="IPR037194">
    <property type="entry name" value="NS2_N"/>
</dbReference>
<protein>
    <recommendedName>
        <fullName evidence="2">Non-structural protein NS2</fullName>
    </recommendedName>
</protein>
<gene>
    <name evidence="4" type="ORF">CGLV_NS2</name>
</gene>
<dbReference type="InterPro" id="IPR007602">
    <property type="entry name" value="BTV_NS2"/>
</dbReference>
<sequence>MDTKAKRVYTKTVCVLDPYGKTFCGLVAKLCNKPYCLVKTGRIISFEAVDDPRPKSYILEIEKEGSYRIQDGQDNLSLIITQTSVEASTERWEEWKFETLSPVPMATIINVNGKRTDAEVKYCKGMGLVPPYTKNEMDRKDMPNLPGVLPSSMGVRELREKLRNEREQLKPKEVMISASSQQVEIKTVENWDQLKFKVQSVSDWEVEQPSTSHADDDIDADDDDDGDYLTNKYMKKVSLIVKNPDPTLLGMAFGYPKTTGPFDKVIVEKECVWNGVPVYDVDRSNNSYRLVMIGEAKRYLLVVKGQNYFVLPAGENV</sequence>
<evidence type="ECO:0000313" key="5">
    <source>
        <dbReference type="Proteomes" id="UP000162272"/>
    </source>
</evidence>
<dbReference type="Pfam" id="PF04514">
    <property type="entry name" value="BTV_NS2"/>
    <property type="match status" value="2"/>
</dbReference>
<organism evidence="4 5">
    <name type="scientific">Changuinola virus</name>
    <dbReference type="NCBI Taxonomy" id="40052"/>
    <lineage>
        <taxon>Viruses</taxon>
        <taxon>Riboviria</taxon>
        <taxon>Orthornavirae</taxon>
        <taxon>Duplornaviricota</taxon>
        <taxon>Resentoviricetes</taxon>
        <taxon>Reovirales</taxon>
        <taxon>Sedoreoviridae</taxon>
        <taxon>Orbivirus</taxon>
        <taxon>Orbivirus changuinolaense</taxon>
    </lineage>
</organism>
<dbReference type="Proteomes" id="UP000162272">
    <property type="component" value="Genome"/>
</dbReference>
<evidence type="ECO:0000256" key="2">
    <source>
        <dbReference type="ARBA" id="ARBA00014070"/>
    </source>
</evidence>
<evidence type="ECO:0000256" key="1">
    <source>
        <dbReference type="ARBA" id="ARBA00002402"/>
    </source>
</evidence>
<accession>U5YIF8</accession>
<reference evidence="4 5" key="1">
    <citation type="journal article" date="2014" name="J. Gen. Virol.">
        <title>Genetic and biological characterization of selected Changuinola viruses (Reoviridae, Orbivirus) from Brazil.</title>
        <authorList>
            <person name="Silva S.P."/>
            <person name="Dilcher M."/>
            <person name="Weber F."/>
            <person name="Hufert F.T."/>
            <person name="Weidmann M."/>
            <person name="Cardoso J.F."/>
            <person name="Carvalho V.L."/>
            <person name="Chiang J.O."/>
            <person name="Martins L.C."/>
            <person name="Lima C.P."/>
            <person name="Da Silva D.E."/>
            <person name="Vianez-Junior J.L."/>
            <person name="Popov V.L."/>
            <person name="Travassos da Rosa A.P."/>
            <person name="Tesh R.B."/>
            <person name="Vasconcelos P.F."/>
            <person name="Nunes M.R."/>
        </authorList>
    </citation>
    <scope>NUCLEOTIDE SEQUENCE [LARGE SCALE GENOMIC DNA]</scope>
    <source>
        <strain evidence="4">CGLV/BE AR 440489</strain>
    </source>
</reference>
<dbReference type="SUPFAM" id="SSF110132">
    <property type="entry name" value="BTV NS2-like ssRNA-binding domain"/>
    <property type="match status" value="1"/>
</dbReference>
<dbReference type="OrthoDB" id="12957at10239"/>
<proteinExistence type="predicted"/>
<keyword evidence="3" id="KW-0694">RNA-binding</keyword>